<keyword evidence="1" id="KW-0677">Repeat</keyword>
<organism evidence="4 5">
    <name type="scientific">Paramecium pentaurelia</name>
    <dbReference type="NCBI Taxonomy" id="43138"/>
    <lineage>
        <taxon>Eukaryota</taxon>
        <taxon>Sar</taxon>
        <taxon>Alveolata</taxon>
        <taxon>Ciliophora</taxon>
        <taxon>Intramacronucleata</taxon>
        <taxon>Oligohymenophorea</taxon>
        <taxon>Peniculida</taxon>
        <taxon>Parameciidae</taxon>
        <taxon>Paramecium</taxon>
    </lineage>
</organism>
<dbReference type="InterPro" id="IPR001313">
    <property type="entry name" value="Pumilio_RNA-bd_rpt"/>
</dbReference>
<dbReference type="AlphaFoldDB" id="A0A8S1YF90"/>
<keyword evidence="3" id="KW-1133">Transmembrane helix</keyword>
<comment type="caution">
    <text evidence="4">The sequence shown here is derived from an EMBL/GenBank/DDBJ whole genome shotgun (WGS) entry which is preliminary data.</text>
</comment>
<keyword evidence="5" id="KW-1185">Reference proteome</keyword>
<dbReference type="GO" id="GO:0003729">
    <property type="term" value="F:mRNA binding"/>
    <property type="evidence" value="ECO:0007669"/>
    <property type="project" value="TreeGrafter"/>
</dbReference>
<accession>A0A8S1YF90</accession>
<dbReference type="PANTHER" id="PTHR12537:SF13">
    <property type="entry name" value="PUMILIO HOMOLOGY DOMAIN FAMILY MEMBER 4"/>
    <property type="match status" value="1"/>
</dbReference>
<evidence type="ECO:0000313" key="4">
    <source>
        <dbReference type="EMBL" id="CAD8212043.1"/>
    </source>
</evidence>
<evidence type="ECO:0000256" key="2">
    <source>
        <dbReference type="PROSITE-ProRule" id="PRU00317"/>
    </source>
</evidence>
<dbReference type="PANTHER" id="PTHR12537">
    <property type="entry name" value="RNA BINDING PROTEIN PUMILIO-RELATED"/>
    <property type="match status" value="1"/>
</dbReference>
<feature type="repeat" description="Pumilio" evidence="2">
    <location>
        <begin position="412"/>
        <end position="447"/>
    </location>
</feature>
<dbReference type="EMBL" id="CAJJDO010000166">
    <property type="protein sequence ID" value="CAD8212043.1"/>
    <property type="molecule type" value="Genomic_DNA"/>
</dbReference>
<evidence type="ECO:0000256" key="1">
    <source>
        <dbReference type="ARBA" id="ARBA00022737"/>
    </source>
</evidence>
<sequence length="490" mass="58225">MKRAMFLVDQKKNELIGKVGHLYSPLKDYINPTTPTKYNQIQNLLCNWQFYYFKILETTPCFMLDDIYPLFDLNEQFPIREYKEILSKYVQKETEPTHDFNSRKKELKRQFHMSNFLFRNWAILNYTQIICPSILISILNVHLFILHEKIKLVKLVKCIPVDYDLLDLNIKAFVEFQDFHIIAQKPFLHLTYSTTLKQKKNPSILIDYANLKQYYGKQINYIIPFLQGRIQVQLYIIDANLIQKGKDAHTYVYYYNAEQSTVGDYFSLESGGVCISMQLEEDIIQLSIKSLQIALPTKLTQIGPIQTRITYQIFNLKKLQQKNGLKIFRILNRLEVMLLIQKHFTTCTQKELDQILQEIESHPLDLMIDPYANYMFVSLSQSYAPHQRLYILQTSLVSLISYKQEEQMVENSIKNNIIPLTIDSQGTHLIKKIIVRFSEDRLNYIFHKLMKRLIYVINNQFGLCLLKDLQIQKKFRKIQYYYQQNEGSFR</sequence>
<reference evidence="4" key="1">
    <citation type="submission" date="2021-01" db="EMBL/GenBank/DDBJ databases">
        <authorList>
            <consortium name="Genoscope - CEA"/>
            <person name="William W."/>
        </authorList>
    </citation>
    <scope>NUCLEOTIDE SEQUENCE</scope>
</reference>
<dbReference type="Proteomes" id="UP000689195">
    <property type="component" value="Unassembled WGS sequence"/>
</dbReference>
<dbReference type="GO" id="GO:0005737">
    <property type="term" value="C:cytoplasm"/>
    <property type="evidence" value="ECO:0007669"/>
    <property type="project" value="TreeGrafter"/>
</dbReference>
<name>A0A8S1YF90_9CILI</name>
<keyword evidence="3" id="KW-0472">Membrane</keyword>
<gene>
    <name evidence="4" type="ORF">PPENT_87.1.T1660056</name>
</gene>
<keyword evidence="3" id="KW-0812">Transmembrane</keyword>
<dbReference type="GO" id="GO:0010608">
    <property type="term" value="P:post-transcriptional regulation of gene expression"/>
    <property type="evidence" value="ECO:0007669"/>
    <property type="project" value="TreeGrafter"/>
</dbReference>
<dbReference type="OrthoDB" id="668540at2759"/>
<dbReference type="PROSITE" id="PS50302">
    <property type="entry name" value="PUM"/>
    <property type="match status" value="1"/>
</dbReference>
<proteinExistence type="predicted"/>
<evidence type="ECO:0000313" key="5">
    <source>
        <dbReference type="Proteomes" id="UP000689195"/>
    </source>
</evidence>
<protein>
    <submittedName>
        <fullName evidence="4">Uncharacterized protein</fullName>
    </submittedName>
</protein>
<feature type="transmembrane region" description="Helical" evidence="3">
    <location>
        <begin position="123"/>
        <end position="145"/>
    </location>
</feature>
<evidence type="ECO:0000256" key="3">
    <source>
        <dbReference type="SAM" id="Phobius"/>
    </source>
</evidence>